<dbReference type="InterPro" id="IPR050660">
    <property type="entry name" value="NEK_Ser/Thr_kinase"/>
</dbReference>
<keyword evidence="4 7" id="KW-0547">Nucleotide-binding</keyword>
<reference evidence="10 11" key="1">
    <citation type="submission" date="2018-12" db="EMBL/GenBank/DDBJ databases">
        <title>Complete Genome Sequence of the Corallopyronin A producing Myxobacterium Corallococcus coralloides B035.</title>
        <authorList>
            <person name="Bouhired S.M."/>
            <person name="Rupp O."/>
            <person name="Blom J."/>
            <person name="Schaeberle T.F."/>
            <person name="Kehraus S."/>
            <person name="Schiefer A."/>
            <person name="Pfarr K."/>
            <person name="Goesmann A."/>
            <person name="Hoerauf A."/>
            <person name="Koenig G.M."/>
        </authorList>
    </citation>
    <scope>NUCLEOTIDE SEQUENCE [LARGE SCALE GENOMIC DNA]</scope>
    <source>
        <strain evidence="10 11">B035</strain>
    </source>
</reference>
<evidence type="ECO:0000256" key="2">
    <source>
        <dbReference type="ARBA" id="ARBA00012513"/>
    </source>
</evidence>
<organism evidence="10 11">
    <name type="scientific">Corallococcus coralloides</name>
    <name type="common">Myxococcus coralloides</name>
    <dbReference type="NCBI Taxonomy" id="184914"/>
    <lineage>
        <taxon>Bacteria</taxon>
        <taxon>Pseudomonadati</taxon>
        <taxon>Myxococcota</taxon>
        <taxon>Myxococcia</taxon>
        <taxon>Myxococcales</taxon>
        <taxon>Cystobacterineae</taxon>
        <taxon>Myxococcaceae</taxon>
        <taxon>Corallococcus</taxon>
    </lineage>
</organism>
<dbReference type="GO" id="GO:0004674">
    <property type="term" value="F:protein serine/threonine kinase activity"/>
    <property type="evidence" value="ECO:0007669"/>
    <property type="project" value="UniProtKB-EC"/>
</dbReference>
<dbReference type="EC" id="2.7.11.1" evidence="2"/>
<gene>
    <name evidence="10" type="primary">pknB12_2</name>
    <name evidence="10" type="ORF">EJ065_2068</name>
</gene>
<dbReference type="PROSITE" id="PS00108">
    <property type="entry name" value="PROTEIN_KINASE_ST"/>
    <property type="match status" value="1"/>
</dbReference>
<evidence type="ECO:0000256" key="4">
    <source>
        <dbReference type="ARBA" id="ARBA00022741"/>
    </source>
</evidence>
<keyword evidence="5 10" id="KW-0418">Kinase</keyword>
<accession>A0A410RNW0</accession>
<dbReference type="Gene3D" id="3.30.200.20">
    <property type="entry name" value="Phosphorylase Kinase, domain 1"/>
    <property type="match status" value="1"/>
</dbReference>
<feature type="domain" description="Protein kinase" evidence="9">
    <location>
        <begin position="18"/>
        <end position="291"/>
    </location>
</feature>
<evidence type="ECO:0000259" key="9">
    <source>
        <dbReference type="PROSITE" id="PS50011"/>
    </source>
</evidence>
<dbReference type="PANTHER" id="PTHR43671:SF13">
    <property type="entry name" value="SERINE_THREONINE-PROTEIN KINASE NEK2"/>
    <property type="match status" value="1"/>
</dbReference>
<comment type="similarity">
    <text evidence="1">Belongs to the protein kinase superfamily. NEK Ser/Thr protein kinase family. NIMA subfamily.</text>
</comment>
<dbReference type="Gene3D" id="1.10.510.10">
    <property type="entry name" value="Transferase(Phosphotransferase) domain 1"/>
    <property type="match status" value="1"/>
</dbReference>
<evidence type="ECO:0000256" key="5">
    <source>
        <dbReference type="ARBA" id="ARBA00022777"/>
    </source>
</evidence>
<keyword evidence="3" id="KW-0808">Transferase</keyword>
<evidence type="ECO:0000256" key="7">
    <source>
        <dbReference type="PROSITE-ProRule" id="PRU10141"/>
    </source>
</evidence>
<dbReference type="SUPFAM" id="SSF56112">
    <property type="entry name" value="Protein kinase-like (PK-like)"/>
    <property type="match status" value="1"/>
</dbReference>
<dbReference type="InterPro" id="IPR017441">
    <property type="entry name" value="Protein_kinase_ATP_BS"/>
</dbReference>
<evidence type="ECO:0000313" key="11">
    <source>
        <dbReference type="Proteomes" id="UP000288758"/>
    </source>
</evidence>
<dbReference type="Proteomes" id="UP000288758">
    <property type="component" value="Chromosome"/>
</dbReference>
<protein>
    <recommendedName>
        <fullName evidence="2">non-specific serine/threonine protein kinase</fullName>
        <ecNumber evidence="2">2.7.11.1</ecNumber>
    </recommendedName>
</protein>
<feature type="binding site" evidence="7">
    <location>
        <position position="45"/>
    </location>
    <ligand>
        <name>ATP</name>
        <dbReference type="ChEBI" id="CHEBI:30616"/>
    </ligand>
</feature>
<dbReference type="CDD" id="cd14014">
    <property type="entry name" value="STKc_PknB_like"/>
    <property type="match status" value="1"/>
</dbReference>
<dbReference type="InterPro" id="IPR000719">
    <property type="entry name" value="Prot_kinase_dom"/>
</dbReference>
<evidence type="ECO:0000256" key="6">
    <source>
        <dbReference type="ARBA" id="ARBA00022840"/>
    </source>
</evidence>
<keyword evidence="6 7" id="KW-0067">ATP-binding</keyword>
<dbReference type="EMBL" id="CP034669">
    <property type="protein sequence ID" value="QAT83654.1"/>
    <property type="molecule type" value="Genomic_DNA"/>
</dbReference>
<dbReference type="InterPro" id="IPR008271">
    <property type="entry name" value="Ser/Thr_kinase_AS"/>
</dbReference>
<evidence type="ECO:0000256" key="8">
    <source>
        <dbReference type="SAM" id="MobiDB-lite"/>
    </source>
</evidence>
<proteinExistence type="inferred from homology"/>
<dbReference type="AlphaFoldDB" id="A0A410RNW0"/>
<sequence>MLLFIPASLKPGQMVDGWRVVKALGSGSFGAVYLVEKEGQRFALKMAMHRASSGDAEQSDARLMREMVCLVQVSGHPNIVRTYAHGRWNDATRGWLYVVEDYVEGYTLGEWMEKTHPTAHEVVALFVKLASALAHVHARGVFHRDLKLSNILVRASDGEPFLLDFGVGSYAQAPELTDSPLPPGTRRYRSPEATKFLREHGEESEARYAFKATDDVYALGICLYDLLTIARPWSEPPAMFLGGRLELPSPHSLNPQVPAALGAAVLHFVARDPEKRAPTAEVLRRELAALLPEVGVAWREPVHIPKPHVQLAPEVPPPALSQEVPAPAAWRGLATTRGAFVVALAVLLACLVLWRFTTPAESPPFAQRAPLTPSSSRQVDPEPRRSPPPLAPATTSPEVASPVSAPEQKESPPVKRAPSPMSPPAPAIRKPKPLAASPGWPPAEWGGFLKTCVGLTAAAALQMGCPGAQVRPEAADCPEAARRWMFARDDVNGRRMRKNAPVAFYVDARQKSDGLGVFREGPVTGEVETDVNRALPKGTLLSGYLWTGTKDRLLGRYTEARLPNGQRVPVCIELGNEDELGWITQSEFWDVKPEPGEVVVPRRLSGLAVERWR</sequence>
<dbReference type="PROSITE" id="PS50011">
    <property type="entry name" value="PROTEIN_KINASE_DOM"/>
    <property type="match status" value="1"/>
</dbReference>
<evidence type="ECO:0000256" key="3">
    <source>
        <dbReference type="ARBA" id="ARBA00022679"/>
    </source>
</evidence>
<evidence type="ECO:0000256" key="1">
    <source>
        <dbReference type="ARBA" id="ARBA00010886"/>
    </source>
</evidence>
<dbReference type="SMART" id="SM00220">
    <property type="entry name" value="S_TKc"/>
    <property type="match status" value="1"/>
</dbReference>
<name>A0A410RNW0_CORCK</name>
<dbReference type="InterPro" id="IPR011009">
    <property type="entry name" value="Kinase-like_dom_sf"/>
</dbReference>
<evidence type="ECO:0000313" key="10">
    <source>
        <dbReference type="EMBL" id="QAT83654.1"/>
    </source>
</evidence>
<dbReference type="PANTHER" id="PTHR43671">
    <property type="entry name" value="SERINE/THREONINE-PROTEIN KINASE NEK"/>
    <property type="match status" value="1"/>
</dbReference>
<dbReference type="GO" id="GO:0005524">
    <property type="term" value="F:ATP binding"/>
    <property type="evidence" value="ECO:0007669"/>
    <property type="project" value="UniProtKB-UniRule"/>
</dbReference>
<feature type="region of interest" description="Disordered" evidence="8">
    <location>
        <begin position="363"/>
        <end position="439"/>
    </location>
</feature>
<dbReference type="PROSITE" id="PS00107">
    <property type="entry name" value="PROTEIN_KINASE_ATP"/>
    <property type="match status" value="1"/>
</dbReference>
<dbReference type="Pfam" id="PF00069">
    <property type="entry name" value="Pkinase"/>
    <property type="match status" value="1"/>
</dbReference>